<evidence type="ECO:0000256" key="1">
    <source>
        <dbReference type="ARBA" id="ARBA00004651"/>
    </source>
</evidence>
<dbReference type="Proteomes" id="UP001628164">
    <property type="component" value="Unassembled WGS sequence"/>
</dbReference>
<comment type="subcellular location">
    <subcellularLocation>
        <location evidence="9">Cell inner membrane</location>
        <topology evidence="9">Multi-pass membrane protein</topology>
    </subcellularLocation>
    <subcellularLocation>
        <location evidence="1">Cell membrane</location>
        <topology evidence="1">Multi-pass membrane protein</topology>
    </subcellularLocation>
</comment>
<dbReference type="InterPro" id="IPR013525">
    <property type="entry name" value="ABC2_TM"/>
</dbReference>
<keyword evidence="3 9" id="KW-0813">Transport</keyword>
<keyword evidence="5 9" id="KW-0812">Transmembrane</keyword>
<organism evidence="11 12">
    <name type="scientific">Francisella sciaenopsi</name>
    <dbReference type="NCBI Taxonomy" id="3055034"/>
    <lineage>
        <taxon>Bacteria</taxon>
        <taxon>Pseudomonadati</taxon>
        <taxon>Pseudomonadota</taxon>
        <taxon>Gammaproteobacteria</taxon>
        <taxon>Thiotrichales</taxon>
        <taxon>Francisellaceae</taxon>
        <taxon>Francisella</taxon>
    </lineage>
</organism>
<feature type="transmembrane region" description="Helical" evidence="9">
    <location>
        <begin position="103"/>
        <end position="136"/>
    </location>
</feature>
<dbReference type="PANTHER" id="PTHR30413:SF10">
    <property type="entry name" value="CAPSULE POLYSACCHARIDE EXPORT INNER-MEMBRANE PROTEIN CTRC"/>
    <property type="match status" value="1"/>
</dbReference>
<evidence type="ECO:0000256" key="9">
    <source>
        <dbReference type="RuleBase" id="RU361157"/>
    </source>
</evidence>
<evidence type="ECO:0000256" key="5">
    <source>
        <dbReference type="ARBA" id="ARBA00022692"/>
    </source>
</evidence>
<feature type="transmembrane region" description="Helical" evidence="9">
    <location>
        <begin position="66"/>
        <end position="82"/>
    </location>
</feature>
<feature type="domain" description="ABC transmembrane type-2" evidence="10">
    <location>
        <begin position="34"/>
        <end position="257"/>
    </location>
</feature>
<evidence type="ECO:0000256" key="7">
    <source>
        <dbReference type="ARBA" id="ARBA00023047"/>
    </source>
</evidence>
<sequence>MLFINFLADIYASRRLLLNLAKDDFKSRYMGNHLGMLWAFIQPLVTIAVLWFVFTVGFRAAASDGVPFILWLITGMIPWFFFSEALQNSTNAILSNSFLVKKVVFRVSLLPIVQVTSSSLIHLFFVGVIVLLFFIYGYTPSIYWLQVFYYFGFTAILVLGISWITSAVVVFLRDLGQLIGVIIQLGFWLTPIFWNIGMVPEKYQYLIKLNPVYYIIQGYRDSFIYHVGFWEKPLLSIYNLVIVMVFLLIGSVVFKRLRPHFADVL</sequence>
<dbReference type="Pfam" id="PF01061">
    <property type="entry name" value="ABC2_membrane"/>
    <property type="match status" value="1"/>
</dbReference>
<dbReference type="EMBL" id="BTHG01000004">
    <property type="protein sequence ID" value="GMN89708.1"/>
    <property type="molecule type" value="Genomic_DNA"/>
</dbReference>
<evidence type="ECO:0000256" key="6">
    <source>
        <dbReference type="ARBA" id="ARBA00022989"/>
    </source>
</evidence>
<evidence type="ECO:0000259" key="10">
    <source>
        <dbReference type="PROSITE" id="PS51012"/>
    </source>
</evidence>
<feature type="transmembrane region" description="Helical" evidence="9">
    <location>
        <begin position="235"/>
        <end position="254"/>
    </location>
</feature>
<evidence type="ECO:0000256" key="8">
    <source>
        <dbReference type="ARBA" id="ARBA00023136"/>
    </source>
</evidence>
<keyword evidence="4 9" id="KW-1003">Cell membrane</keyword>
<gene>
    <name evidence="11" type="ORF">fsci_11940</name>
</gene>
<keyword evidence="7" id="KW-0762">Sugar transport</keyword>
<evidence type="ECO:0000313" key="11">
    <source>
        <dbReference type="EMBL" id="GMN89708.1"/>
    </source>
</evidence>
<evidence type="ECO:0000256" key="3">
    <source>
        <dbReference type="ARBA" id="ARBA00022448"/>
    </source>
</evidence>
<feature type="transmembrane region" description="Helical" evidence="9">
    <location>
        <begin position="34"/>
        <end position="54"/>
    </location>
</feature>
<evidence type="ECO:0000313" key="12">
    <source>
        <dbReference type="Proteomes" id="UP001628164"/>
    </source>
</evidence>
<keyword evidence="8 9" id="KW-0472">Membrane</keyword>
<keyword evidence="6 9" id="KW-1133">Transmembrane helix</keyword>
<dbReference type="PANTHER" id="PTHR30413">
    <property type="entry name" value="INNER MEMBRANE TRANSPORT PERMEASE"/>
    <property type="match status" value="1"/>
</dbReference>
<evidence type="ECO:0000256" key="4">
    <source>
        <dbReference type="ARBA" id="ARBA00022475"/>
    </source>
</evidence>
<name>A0ABQ6PHG3_9GAMM</name>
<reference evidence="11 12" key="1">
    <citation type="journal article" date="2024" name="Dis. Aquat. Organ.">
        <title>Francisella sciaenopsi sp. nov. isolated from diseased red drum Sciaenops ocellatus in Florida, USA.</title>
        <authorList>
            <person name="Kawahara M."/>
            <person name="Cody T.T."/>
            <person name="Yanong R.P.E."/>
            <person name="Henderson E."/>
            <person name="Yazdi Z."/>
            <person name="Soto E."/>
        </authorList>
    </citation>
    <scope>NUCLEOTIDE SEQUENCE [LARGE SCALE GENOMIC DNA]</scope>
    <source>
        <strain evidence="11 12">R22-20-7</strain>
    </source>
</reference>
<dbReference type="InterPro" id="IPR047817">
    <property type="entry name" value="ABC2_TM_bact-type"/>
</dbReference>
<feature type="transmembrane region" description="Helical" evidence="9">
    <location>
        <begin position="148"/>
        <end position="171"/>
    </location>
</feature>
<protein>
    <recommendedName>
        <fullName evidence="9">Transport permease protein</fullName>
    </recommendedName>
</protein>
<evidence type="ECO:0000256" key="2">
    <source>
        <dbReference type="ARBA" id="ARBA00007783"/>
    </source>
</evidence>
<keyword evidence="7" id="KW-0625">Polysaccharide transport</keyword>
<dbReference type="PROSITE" id="PS51012">
    <property type="entry name" value="ABC_TM2"/>
    <property type="match status" value="1"/>
</dbReference>
<proteinExistence type="inferred from homology"/>
<feature type="transmembrane region" description="Helical" evidence="9">
    <location>
        <begin position="178"/>
        <end position="196"/>
    </location>
</feature>
<comment type="caution">
    <text evidence="11">The sequence shown here is derived from an EMBL/GenBank/DDBJ whole genome shotgun (WGS) entry which is preliminary data.</text>
</comment>
<keyword evidence="12" id="KW-1185">Reference proteome</keyword>
<accession>A0ABQ6PHG3</accession>
<comment type="similarity">
    <text evidence="2 9">Belongs to the ABC-2 integral membrane protein family.</text>
</comment>
<dbReference type="RefSeq" id="WP_407877474.1">
    <property type="nucleotide sequence ID" value="NZ_BTHG01000004.1"/>
</dbReference>